<evidence type="ECO:0000256" key="1">
    <source>
        <dbReference type="SAM" id="MobiDB-lite"/>
    </source>
</evidence>
<reference evidence="4" key="1">
    <citation type="submission" date="2012-12" db="EMBL/GenBank/DDBJ databases">
        <authorList>
            <person name="Hellsten U."/>
            <person name="Grimwood J."/>
            <person name="Chapman J.A."/>
            <person name="Shapiro H."/>
            <person name="Aerts A."/>
            <person name="Otillar R.P."/>
            <person name="Terry A.Y."/>
            <person name="Boore J.L."/>
            <person name="Simakov O."/>
            <person name="Marletaz F."/>
            <person name="Cho S.-J."/>
            <person name="Edsinger-Gonzales E."/>
            <person name="Havlak P."/>
            <person name="Kuo D.-H."/>
            <person name="Larsson T."/>
            <person name="Lv J."/>
            <person name="Arendt D."/>
            <person name="Savage R."/>
            <person name="Osoegawa K."/>
            <person name="de Jong P."/>
            <person name="Lindberg D.R."/>
            <person name="Seaver E.C."/>
            <person name="Weisblat D.A."/>
            <person name="Putnam N.H."/>
            <person name="Grigoriev I.V."/>
            <person name="Rokhsar D.S."/>
        </authorList>
    </citation>
    <scope>NUCLEOTIDE SEQUENCE</scope>
</reference>
<dbReference type="AlphaFoldDB" id="T1FBM9"/>
<dbReference type="InParanoid" id="T1FBM9"/>
<evidence type="ECO:0000313" key="2">
    <source>
        <dbReference type="EMBL" id="ESN98161.1"/>
    </source>
</evidence>
<dbReference type="EMBL" id="AMQM01006039">
    <property type="status" value="NOT_ANNOTATED_CDS"/>
    <property type="molecule type" value="Genomic_DNA"/>
</dbReference>
<keyword evidence="4" id="KW-1185">Reference proteome</keyword>
<dbReference type="Proteomes" id="UP000015101">
    <property type="component" value="Unassembled WGS sequence"/>
</dbReference>
<dbReference type="RefSeq" id="XP_009023848.1">
    <property type="nucleotide sequence ID" value="XM_009025600.1"/>
</dbReference>
<feature type="compositionally biased region" description="Polar residues" evidence="1">
    <location>
        <begin position="1"/>
        <end position="23"/>
    </location>
</feature>
<dbReference type="HOGENOM" id="CLU_2148534_0_0_1"/>
<dbReference type="EMBL" id="AMQM01006040">
    <property type="status" value="NOT_ANNOTATED_CDS"/>
    <property type="molecule type" value="Genomic_DNA"/>
</dbReference>
<organism evidence="3 4">
    <name type="scientific">Helobdella robusta</name>
    <name type="common">Californian leech</name>
    <dbReference type="NCBI Taxonomy" id="6412"/>
    <lineage>
        <taxon>Eukaryota</taxon>
        <taxon>Metazoa</taxon>
        <taxon>Spiralia</taxon>
        <taxon>Lophotrochozoa</taxon>
        <taxon>Annelida</taxon>
        <taxon>Clitellata</taxon>
        <taxon>Hirudinea</taxon>
        <taxon>Rhynchobdellida</taxon>
        <taxon>Glossiphoniidae</taxon>
        <taxon>Helobdella</taxon>
    </lineage>
</organism>
<feature type="region of interest" description="Disordered" evidence="1">
    <location>
        <begin position="1"/>
        <end position="24"/>
    </location>
</feature>
<dbReference type="EMBL" id="KB097222">
    <property type="protein sequence ID" value="ESN98161.1"/>
    <property type="molecule type" value="Genomic_DNA"/>
</dbReference>
<proteinExistence type="predicted"/>
<dbReference type="EnsemblMetazoa" id="HelroT177404">
    <property type="protein sequence ID" value="HelroP177404"/>
    <property type="gene ID" value="HelroG177404"/>
</dbReference>
<reference evidence="2 4" key="2">
    <citation type="journal article" date="2013" name="Nature">
        <title>Insights into bilaterian evolution from three spiralian genomes.</title>
        <authorList>
            <person name="Simakov O."/>
            <person name="Marletaz F."/>
            <person name="Cho S.J."/>
            <person name="Edsinger-Gonzales E."/>
            <person name="Havlak P."/>
            <person name="Hellsten U."/>
            <person name="Kuo D.H."/>
            <person name="Larsson T."/>
            <person name="Lv J."/>
            <person name="Arendt D."/>
            <person name="Savage R."/>
            <person name="Osoegawa K."/>
            <person name="de Jong P."/>
            <person name="Grimwood J."/>
            <person name="Chapman J.A."/>
            <person name="Shapiro H."/>
            <person name="Aerts A."/>
            <person name="Otillar R.P."/>
            <person name="Terry A.Y."/>
            <person name="Boore J.L."/>
            <person name="Grigoriev I.V."/>
            <person name="Lindberg D.R."/>
            <person name="Seaver E.C."/>
            <person name="Weisblat D.A."/>
            <person name="Putnam N.H."/>
            <person name="Rokhsar D.S."/>
        </authorList>
    </citation>
    <scope>NUCLEOTIDE SEQUENCE</scope>
</reference>
<protein>
    <submittedName>
        <fullName evidence="2 3">Uncharacterized protein</fullName>
    </submittedName>
</protein>
<accession>T1FBM9</accession>
<sequence length="112" mass="13002">MIQFSSQPSKQLSINPQPSQTEEMNFKSPVEINYPTFTFTSTSQLNNDLKIINNILENENLKQLNKLNQQNGYKQLSPIYESAKSIPNCQQNDYENWMGSKKARLTTEESFY</sequence>
<evidence type="ECO:0000313" key="3">
    <source>
        <dbReference type="EnsemblMetazoa" id="HelroP177404"/>
    </source>
</evidence>
<reference evidence="3" key="3">
    <citation type="submission" date="2015-06" db="UniProtKB">
        <authorList>
            <consortium name="EnsemblMetazoa"/>
        </authorList>
    </citation>
    <scope>IDENTIFICATION</scope>
</reference>
<gene>
    <name evidence="3" type="primary">20206228</name>
    <name evidence="2" type="ORF">HELRODRAFT_177404</name>
</gene>
<name>T1FBM9_HELRO</name>
<dbReference type="CTD" id="20206228"/>
<evidence type="ECO:0000313" key="4">
    <source>
        <dbReference type="Proteomes" id="UP000015101"/>
    </source>
</evidence>
<dbReference type="GeneID" id="20206228"/>
<dbReference type="KEGG" id="hro:HELRODRAFT_177404"/>